<dbReference type="InterPro" id="IPR003594">
    <property type="entry name" value="HATPase_dom"/>
</dbReference>
<dbReference type="GO" id="GO:0000155">
    <property type="term" value="F:phosphorelay sensor kinase activity"/>
    <property type="evidence" value="ECO:0007669"/>
    <property type="project" value="InterPro"/>
</dbReference>
<dbReference type="GO" id="GO:0007234">
    <property type="term" value="P:osmosensory signaling via phosphorelay pathway"/>
    <property type="evidence" value="ECO:0007669"/>
    <property type="project" value="TreeGrafter"/>
</dbReference>
<reference evidence="13" key="1">
    <citation type="journal article" name="DNA Res.">
        <title>The physiological potential of anammox bacteria as revealed by their core genome structure.</title>
        <authorList>
            <person name="Okubo T."/>
            <person name="Toyoda A."/>
            <person name="Fukuhara K."/>
            <person name="Uchiyama I."/>
            <person name="Harigaya Y."/>
            <person name="Kuroiwa M."/>
            <person name="Suzuki T."/>
            <person name="Murakami Y."/>
            <person name="Suwa Y."/>
            <person name="Takami H."/>
        </authorList>
    </citation>
    <scope>NUCLEOTIDE SEQUENCE</scope>
    <source>
        <strain evidence="13">317325-3</strain>
    </source>
</reference>
<dbReference type="InterPro" id="IPR003661">
    <property type="entry name" value="HisK_dim/P_dom"/>
</dbReference>
<comment type="catalytic activity">
    <reaction evidence="1">
        <text>ATP + protein L-histidine = ADP + protein N-phospho-L-histidine.</text>
        <dbReference type="EC" id="2.7.13.3"/>
    </reaction>
</comment>
<sequence>MDRQAPDSPPSPAEGDGLRFLKISLAILSAGVSCYGILLFQVAPEQSYRALGPLLLLPVALAAFLLLRGNRTAAALRVLVFGVWAAVTIAAFFAGGVRAPSLAAYPLLIVMAGWLLGLRSGIVLAGLCLAAGALFALAETAGFLPPTSPAPTLLLWFVQGLVYLTAAVLIVFVLHRYQARFGQVRQLGEELAGRVHALQEKESELRLLTENIPAFIYHADRELRCRFANRRYAEFFGFTPQTIVGRHIDEILGAEGTQSIRPKLDAVLSGETVRYRATRRGAADGEEHTLDISFVPEHDNAGNVAGFYALKLDVTAEVRAEQVLAEQHAFLETLMNTQSDAGQAILIVESSRIAFANEAAGGLFGYGRNELLALPGFLDLIHPDDRERLSQNYRRRLRGERFENKYRVSILARSGERREADLTAARMPGEAPRVLCIFADVTEQEAATRALREQHALYETLLRAQSDAGLGMCIVEGTRIVFANDAFCGLFGQSRQEIEALPSYAALLHPDDRERVRSNYERRLRGEQFENRYRIAIVTQAGERREAEMTVVYISTPTPRVLIIIKDVTDSVRAEAARQHAEEEVRHLNADLERRVQERTAELTAANRELESFAYSISHDLRAPLRGIDGFSQLLADEYRERLDAQGVDYLERVRRAAQRMGHLIDDILELSRVTRQEMRRVRVDLSQIAAELIEELARAAPAHRVETHLAPGLTALGDPQLLRVLMQNLVENAWKYSSKTPAPRIEFGQERHGEETVFFVRDNGVGFDMQFAGRLFTPFQRLHRPEEFEGTGIGLATVARIAHRHGGRAWIESEPGKGTTVRFTLPGA</sequence>
<dbReference type="InterPro" id="IPR013655">
    <property type="entry name" value="PAS_fold_3"/>
</dbReference>
<dbReference type="Pfam" id="PF02518">
    <property type="entry name" value="HATPase_c"/>
    <property type="match status" value="1"/>
</dbReference>
<dbReference type="InterPro" id="IPR000700">
    <property type="entry name" value="PAS-assoc_C"/>
</dbReference>
<dbReference type="FunFam" id="1.10.287.130:FF:000070">
    <property type="entry name" value="Histidine kinase sensor protein"/>
    <property type="match status" value="1"/>
</dbReference>
<dbReference type="InterPro" id="IPR004358">
    <property type="entry name" value="Sig_transdc_His_kin-like_C"/>
</dbReference>
<feature type="domain" description="PAS" evidence="11">
    <location>
        <begin position="327"/>
        <end position="400"/>
    </location>
</feature>
<dbReference type="SMART" id="SM00387">
    <property type="entry name" value="HATPase_c"/>
    <property type="match status" value="1"/>
</dbReference>
<keyword evidence="5" id="KW-0808">Transferase</keyword>
<evidence type="ECO:0000256" key="9">
    <source>
        <dbReference type="SAM" id="Phobius"/>
    </source>
</evidence>
<dbReference type="GO" id="GO:0006355">
    <property type="term" value="P:regulation of DNA-templated transcription"/>
    <property type="evidence" value="ECO:0007669"/>
    <property type="project" value="InterPro"/>
</dbReference>
<evidence type="ECO:0000259" key="10">
    <source>
        <dbReference type="PROSITE" id="PS50109"/>
    </source>
</evidence>
<keyword evidence="8" id="KW-0175">Coiled coil</keyword>
<dbReference type="Gene3D" id="3.30.565.10">
    <property type="entry name" value="Histidine kinase-like ATPase, C-terminal domain"/>
    <property type="match status" value="1"/>
</dbReference>
<dbReference type="Gene3D" id="1.10.287.130">
    <property type="match status" value="1"/>
</dbReference>
<keyword evidence="9" id="KW-0812">Transmembrane</keyword>
<dbReference type="InterPro" id="IPR005467">
    <property type="entry name" value="His_kinase_dom"/>
</dbReference>
<dbReference type="InterPro" id="IPR013767">
    <property type="entry name" value="PAS_fold"/>
</dbReference>
<proteinExistence type="predicted"/>
<evidence type="ECO:0000256" key="6">
    <source>
        <dbReference type="ARBA" id="ARBA00022777"/>
    </source>
</evidence>
<evidence type="ECO:0000313" key="14">
    <source>
        <dbReference type="Proteomes" id="UP000662914"/>
    </source>
</evidence>
<keyword evidence="6" id="KW-0418">Kinase</keyword>
<dbReference type="InterPro" id="IPR035965">
    <property type="entry name" value="PAS-like_dom_sf"/>
</dbReference>
<dbReference type="Pfam" id="PF00989">
    <property type="entry name" value="PAS"/>
    <property type="match status" value="1"/>
</dbReference>
<evidence type="ECO:0000256" key="7">
    <source>
        <dbReference type="ARBA" id="ARBA00023136"/>
    </source>
</evidence>
<keyword evidence="7 9" id="KW-0472">Membrane</keyword>
<dbReference type="PROSITE" id="PS51257">
    <property type="entry name" value="PROKAR_LIPOPROTEIN"/>
    <property type="match status" value="1"/>
</dbReference>
<feature type="transmembrane region" description="Helical" evidence="9">
    <location>
        <begin position="48"/>
        <end position="67"/>
    </location>
</feature>
<dbReference type="KEGG" id="ddz:DSYM_03880"/>
<feature type="transmembrane region" description="Helical" evidence="9">
    <location>
        <begin position="20"/>
        <end position="42"/>
    </location>
</feature>
<dbReference type="CDD" id="cd00130">
    <property type="entry name" value="PAS"/>
    <property type="match status" value="3"/>
</dbReference>
<organism evidence="13 14">
    <name type="scientific">Candidatus Desulfobacillus denitrificans</name>
    <dbReference type="NCBI Taxonomy" id="2608985"/>
    <lineage>
        <taxon>Bacteria</taxon>
        <taxon>Pseudomonadati</taxon>
        <taxon>Pseudomonadota</taxon>
        <taxon>Betaproteobacteria</taxon>
        <taxon>Candidatus Desulfobacillus</taxon>
    </lineage>
</organism>
<dbReference type="GO" id="GO:0000156">
    <property type="term" value="F:phosphorelay response regulator activity"/>
    <property type="evidence" value="ECO:0007669"/>
    <property type="project" value="TreeGrafter"/>
</dbReference>
<dbReference type="Proteomes" id="UP000662914">
    <property type="component" value="Chromosome"/>
</dbReference>
<evidence type="ECO:0000256" key="8">
    <source>
        <dbReference type="SAM" id="Coils"/>
    </source>
</evidence>
<keyword evidence="4" id="KW-0597">Phosphoprotein</keyword>
<keyword evidence="9" id="KW-1133">Transmembrane helix</keyword>
<comment type="subcellular location">
    <subcellularLocation>
        <location evidence="2">Cell inner membrane</location>
        <topology evidence="2">Multi-pass membrane protein</topology>
    </subcellularLocation>
</comment>
<dbReference type="SUPFAM" id="SSF47384">
    <property type="entry name" value="Homodimeric domain of signal transducing histidine kinase"/>
    <property type="match status" value="1"/>
</dbReference>
<evidence type="ECO:0000313" key="13">
    <source>
        <dbReference type="EMBL" id="BBO19689.1"/>
    </source>
</evidence>
<evidence type="ECO:0000256" key="1">
    <source>
        <dbReference type="ARBA" id="ARBA00000085"/>
    </source>
</evidence>
<dbReference type="GO" id="GO:0030295">
    <property type="term" value="F:protein kinase activator activity"/>
    <property type="evidence" value="ECO:0007669"/>
    <property type="project" value="TreeGrafter"/>
</dbReference>
<dbReference type="InterPro" id="IPR036097">
    <property type="entry name" value="HisK_dim/P_sf"/>
</dbReference>
<dbReference type="AlphaFoldDB" id="A0A809QWA4"/>
<dbReference type="PANTHER" id="PTHR42878">
    <property type="entry name" value="TWO-COMPONENT HISTIDINE KINASE"/>
    <property type="match status" value="1"/>
</dbReference>
<feature type="transmembrane region" description="Helical" evidence="9">
    <location>
        <begin position="156"/>
        <end position="175"/>
    </location>
</feature>
<evidence type="ECO:0000256" key="5">
    <source>
        <dbReference type="ARBA" id="ARBA00022679"/>
    </source>
</evidence>
<feature type="transmembrane region" description="Helical" evidence="9">
    <location>
        <begin position="74"/>
        <end position="93"/>
    </location>
</feature>
<feature type="domain" description="PAS" evidence="11">
    <location>
        <begin position="201"/>
        <end position="271"/>
    </location>
</feature>
<dbReference type="SUPFAM" id="SSF55874">
    <property type="entry name" value="ATPase domain of HSP90 chaperone/DNA topoisomerase II/histidine kinase"/>
    <property type="match status" value="1"/>
</dbReference>
<feature type="coiled-coil region" evidence="8">
    <location>
        <begin position="571"/>
        <end position="609"/>
    </location>
</feature>
<evidence type="ECO:0000256" key="4">
    <source>
        <dbReference type="ARBA" id="ARBA00022553"/>
    </source>
</evidence>
<dbReference type="PROSITE" id="PS50109">
    <property type="entry name" value="HIS_KIN"/>
    <property type="match status" value="1"/>
</dbReference>
<protein>
    <recommendedName>
        <fullName evidence="3">histidine kinase</fullName>
        <ecNumber evidence="3">2.7.13.3</ecNumber>
    </recommendedName>
</protein>
<dbReference type="InterPro" id="IPR036890">
    <property type="entry name" value="HATPase_C_sf"/>
</dbReference>
<evidence type="ECO:0000259" key="11">
    <source>
        <dbReference type="PROSITE" id="PS50112"/>
    </source>
</evidence>
<dbReference type="SMART" id="SM00388">
    <property type="entry name" value="HisKA"/>
    <property type="match status" value="1"/>
</dbReference>
<dbReference type="Gene3D" id="3.30.450.20">
    <property type="entry name" value="PAS domain"/>
    <property type="match status" value="3"/>
</dbReference>
<gene>
    <name evidence="13" type="ORF">DSYM_03880</name>
</gene>
<feature type="domain" description="PAS" evidence="11">
    <location>
        <begin position="476"/>
        <end position="527"/>
    </location>
</feature>
<dbReference type="EMBL" id="AP021857">
    <property type="protein sequence ID" value="BBO19689.1"/>
    <property type="molecule type" value="Genomic_DNA"/>
</dbReference>
<dbReference type="Pfam" id="PF00512">
    <property type="entry name" value="HisKA"/>
    <property type="match status" value="1"/>
</dbReference>
<evidence type="ECO:0000256" key="3">
    <source>
        <dbReference type="ARBA" id="ARBA00012438"/>
    </source>
</evidence>
<dbReference type="PROSITE" id="PS50113">
    <property type="entry name" value="PAC"/>
    <property type="match status" value="1"/>
</dbReference>
<dbReference type="Pfam" id="PF08448">
    <property type="entry name" value="PAS_4"/>
    <property type="match status" value="1"/>
</dbReference>
<dbReference type="InterPro" id="IPR013656">
    <property type="entry name" value="PAS_4"/>
</dbReference>
<dbReference type="SMART" id="SM00091">
    <property type="entry name" value="PAS"/>
    <property type="match status" value="3"/>
</dbReference>
<dbReference type="InterPro" id="IPR050351">
    <property type="entry name" value="BphY/WalK/GraS-like"/>
</dbReference>
<feature type="transmembrane region" description="Helical" evidence="9">
    <location>
        <begin position="123"/>
        <end position="144"/>
    </location>
</feature>
<dbReference type="Pfam" id="PF08447">
    <property type="entry name" value="PAS_3"/>
    <property type="match status" value="1"/>
</dbReference>
<evidence type="ECO:0000256" key="2">
    <source>
        <dbReference type="ARBA" id="ARBA00004429"/>
    </source>
</evidence>
<name>A0A809QWA4_9PROT</name>
<feature type="domain" description="PAC" evidence="12">
    <location>
        <begin position="271"/>
        <end position="326"/>
    </location>
</feature>
<dbReference type="EC" id="2.7.13.3" evidence="3"/>
<dbReference type="FunFam" id="3.30.565.10:FF:000006">
    <property type="entry name" value="Sensor histidine kinase WalK"/>
    <property type="match status" value="1"/>
</dbReference>
<dbReference type="PANTHER" id="PTHR42878:SF15">
    <property type="entry name" value="BACTERIOPHYTOCHROME"/>
    <property type="match status" value="1"/>
</dbReference>
<dbReference type="InterPro" id="IPR000014">
    <property type="entry name" value="PAS"/>
</dbReference>
<dbReference type="NCBIfam" id="TIGR00229">
    <property type="entry name" value="sensory_box"/>
    <property type="match status" value="3"/>
</dbReference>
<dbReference type="SUPFAM" id="SSF55785">
    <property type="entry name" value="PYP-like sensor domain (PAS domain)"/>
    <property type="match status" value="3"/>
</dbReference>
<accession>A0A809QWA4</accession>
<dbReference type="CDD" id="cd00082">
    <property type="entry name" value="HisKA"/>
    <property type="match status" value="1"/>
</dbReference>
<dbReference type="PRINTS" id="PR00344">
    <property type="entry name" value="BCTRLSENSOR"/>
</dbReference>
<dbReference type="GO" id="GO:0005886">
    <property type="term" value="C:plasma membrane"/>
    <property type="evidence" value="ECO:0007669"/>
    <property type="project" value="UniProtKB-SubCell"/>
</dbReference>
<evidence type="ECO:0000259" key="12">
    <source>
        <dbReference type="PROSITE" id="PS50113"/>
    </source>
</evidence>
<dbReference type="PROSITE" id="PS50112">
    <property type="entry name" value="PAS"/>
    <property type="match status" value="3"/>
</dbReference>
<feature type="domain" description="Histidine kinase" evidence="10">
    <location>
        <begin position="616"/>
        <end position="829"/>
    </location>
</feature>